<name>A0A6J5N4S8_9CAUD</name>
<evidence type="ECO:0000313" key="1">
    <source>
        <dbReference type="EMBL" id="CAB4153802.1"/>
    </source>
</evidence>
<gene>
    <name evidence="1" type="ORF">UFOVP636_28</name>
</gene>
<proteinExistence type="predicted"/>
<organism evidence="1">
    <name type="scientific">uncultured Caudovirales phage</name>
    <dbReference type="NCBI Taxonomy" id="2100421"/>
    <lineage>
        <taxon>Viruses</taxon>
        <taxon>Duplodnaviria</taxon>
        <taxon>Heunggongvirae</taxon>
        <taxon>Uroviricota</taxon>
        <taxon>Caudoviricetes</taxon>
        <taxon>Peduoviridae</taxon>
        <taxon>Maltschvirus</taxon>
        <taxon>Maltschvirus maltsch</taxon>
    </lineage>
</organism>
<accession>A0A6J5N4S8</accession>
<dbReference type="EMBL" id="LR796597">
    <property type="protein sequence ID" value="CAB4153802.1"/>
    <property type="molecule type" value="Genomic_DNA"/>
</dbReference>
<protein>
    <submittedName>
        <fullName evidence="1">Uncharacterized protein</fullName>
    </submittedName>
</protein>
<reference evidence="1" key="1">
    <citation type="submission" date="2020-04" db="EMBL/GenBank/DDBJ databases">
        <authorList>
            <person name="Chiriac C."/>
            <person name="Salcher M."/>
            <person name="Ghai R."/>
            <person name="Kavagutti S V."/>
        </authorList>
    </citation>
    <scope>NUCLEOTIDE SEQUENCE</scope>
</reference>
<sequence length="239" mass="28149">MILLHQRIIKAQESEKISKCTLPEFAQSIVKICALNGVAMVDIQFIQIMHQILSNAFPSVTLDDLMIAIEMNITNQFDKKINHFQTIDASYISDVLSLYLMHKGKAIIEYRNLELKWKELNPPEPTDAEMEIKVDWMKLIQEHIEQWKQGKKTSAMLCSYRIVEWMHSTGLISDDMYSKEEWKAFRIQARKIVMREQDITPTKISKFSERQEENFAHSITCELRRIIYTKYLTQQCNLK</sequence>